<dbReference type="KEGG" id="mfre:EXE63_08195"/>
<protein>
    <recommendedName>
        <fullName evidence="4">ESX-1 secretion-associated protein</fullName>
    </recommendedName>
</protein>
<name>A0A6H0S080_9MYCO</name>
<sequence length="96" mass="9400">MFADTAAIRAAGAGLHRTVAEFEAIAAALPAAADPCAEALGPVGADFLAALSSALSEAARELARLSADLAGAADTAAQTAASYVDTERRSVVVLGG</sequence>
<evidence type="ECO:0000256" key="1">
    <source>
        <dbReference type="SAM" id="Coils"/>
    </source>
</evidence>
<proteinExistence type="predicted"/>
<evidence type="ECO:0000313" key="2">
    <source>
        <dbReference type="EMBL" id="QIV80863.1"/>
    </source>
</evidence>
<keyword evidence="1" id="KW-0175">Coiled coil</keyword>
<organism evidence="2 3">
    <name type="scientific">Mycolicibacterium frederiksbergense</name>
    <dbReference type="NCBI Taxonomy" id="117567"/>
    <lineage>
        <taxon>Bacteria</taxon>
        <taxon>Bacillati</taxon>
        <taxon>Actinomycetota</taxon>
        <taxon>Actinomycetes</taxon>
        <taxon>Mycobacteriales</taxon>
        <taxon>Mycobacteriaceae</taxon>
        <taxon>Mycolicibacterium</taxon>
    </lineage>
</organism>
<gene>
    <name evidence="2" type="ORF">EXE63_08195</name>
</gene>
<evidence type="ECO:0008006" key="4">
    <source>
        <dbReference type="Google" id="ProtNLM"/>
    </source>
</evidence>
<dbReference type="RefSeq" id="WP_168141523.1">
    <property type="nucleotide sequence ID" value="NZ_CBCSDT010000023.1"/>
</dbReference>
<evidence type="ECO:0000313" key="3">
    <source>
        <dbReference type="Proteomes" id="UP000501849"/>
    </source>
</evidence>
<keyword evidence="3" id="KW-1185">Reference proteome</keyword>
<dbReference type="InterPro" id="IPR022536">
    <property type="entry name" value="EspC"/>
</dbReference>
<dbReference type="GO" id="GO:0009306">
    <property type="term" value="P:protein secretion"/>
    <property type="evidence" value="ECO:0007669"/>
    <property type="project" value="InterPro"/>
</dbReference>
<dbReference type="AlphaFoldDB" id="A0A6H0S080"/>
<dbReference type="EMBL" id="CP038799">
    <property type="protein sequence ID" value="QIV80863.1"/>
    <property type="molecule type" value="Genomic_DNA"/>
</dbReference>
<reference evidence="2 3" key="1">
    <citation type="submission" date="2019-04" db="EMBL/GenBank/DDBJ databases">
        <title>Draft, Whole-Genome Sequence of the Anthracene-degrading Mycobacterium frederiksbergense LB501T, Isolated from a Polycyclic Aromatic Hydrocarbon (PAH)-Contaminated Soil.</title>
        <authorList>
            <person name="Augelletti F."/>
        </authorList>
    </citation>
    <scope>NUCLEOTIDE SEQUENCE [LARGE SCALE GENOMIC DNA]</scope>
    <source>
        <strain evidence="2 3">LB 501T</strain>
    </source>
</reference>
<dbReference type="Pfam" id="PF10824">
    <property type="entry name" value="T7SS_ESX_EspC"/>
    <property type="match status" value="1"/>
</dbReference>
<feature type="coiled-coil region" evidence="1">
    <location>
        <begin position="48"/>
        <end position="75"/>
    </location>
</feature>
<dbReference type="Proteomes" id="UP000501849">
    <property type="component" value="Chromosome"/>
</dbReference>
<accession>A0A6H0S080</accession>